<dbReference type="STRING" id="946483.Cenrod_0817"/>
<dbReference type="Pfam" id="PF09701">
    <property type="entry name" value="Cas_Cmr5"/>
    <property type="match status" value="1"/>
</dbReference>
<proteinExistence type="inferred from homology"/>
<protein>
    <recommendedName>
        <fullName evidence="5">CRISPR type III-B/RAMP module-associated protein Cmr5</fullName>
    </recommendedName>
</protein>
<dbReference type="Proteomes" id="UP000017184">
    <property type="component" value="Chromosome"/>
</dbReference>
<sequence>MNQHANQPRAKLTTNKNPQDGNKASTLNPQRTESRTASEPYPGKRRHSTEPSPTGGGQGEGTPQTLDQQRAKLAWGYAQEGIKQYGSDYKNLAKGAPALIMGSGLMPTMAFYEGKKSDPAKALLRHLICGLHERIPTINHQEKDFPSFMKYLQNSLSQDYLRATDEALELLKWIRQFVDALGGDSNA</sequence>
<keyword evidence="3" id="KW-0963">Cytoplasm</keyword>
<evidence type="ECO:0000256" key="4">
    <source>
        <dbReference type="ARBA" id="ARBA00023118"/>
    </source>
</evidence>
<dbReference type="SUPFAM" id="SSF158568">
    <property type="entry name" value="AF1862-like"/>
    <property type="match status" value="1"/>
</dbReference>
<evidence type="ECO:0000256" key="3">
    <source>
        <dbReference type="ARBA" id="ARBA00022490"/>
    </source>
</evidence>
<evidence type="ECO:0000256" key="5">
    <source>
        <dbReference type="ARBA" id="ARBA00030001"/>
    </source>
</evidence>
<accession>U5N9K7</accession>
<evidence type="ECO:0000256" key="2">
    <source>
        <dbReference type="ARBA" id="ARBA00006161"/>
    </source>
</evidence>
<name>U5N9K7_9BURK</name>
<feature type="region of interest" description="Disordered" evidence="6">
    <location>
        <begin position="1"/>
        <end position="64"/>
    </location>
</feature>
<dbReference type="Gene3D" id="1.10.520.30">
    <property type="entry name" value="AF1862-like domain"/>
    <property type="match status" value="1"/>
</dbReference>
<gene>
    <name evidence="7" type="ORF">Cenrod_0817</name>
</gene>
<evidence type="ECO:0000313" key="7">
    <source>
        <dbReference type="EMBL" id="AGX86923.1"/>
    </source>
</evidence>
<dbReference type="eggNOG" id="COG3337">
    <property type="taxonomic scope" value="Bacteria"/>
</dbReference>
<dbReference type="NCBIfam" id="TIGR01881">
    <property type="entry name" value="cas_Cmr5"/>
    <property type="match status" value="1"/>
</dbReference>
<comment type="subcellular location">
    <subcellularLocation>
        <location evidence="1">Cytoplasm</location>
    </subcellularLocation>
</comment>
<dbReference type="AlphaFoldDB" id="U5N9K7"/>
<organism evidence="7 8">
    <name type="scientific">Candidatus Symbiobacter mobilis CR</name>
    <dbReference type="NCBI Taxonomy" id="946483"/>
    <lineage>
        <taxon>Bacteria</taxon>
        <taxon>Pseudomonadati</taxon>
        <taxon>Pseudomonadota</taxon>
        <taxon>Betaproteobacteria</taxon>
        <taxon>Burkholderiales</taxon>
        <taxon>Comamonadaceae</taxon>
    </lineage>
</organism>
<dbReference type="GO" id="GO:0005737">
    <property type="term" value="C:cytoplasm"/>
    <property type="evidence" value="ECO:0007669"/>
    <property type="project" value="UniProtKB-SubCell"/>
</dbReference>
<dbReference type="HOGENOM" id="CLU_1445218_0_0_4"/>
<dbReference type="GO" id="GO:0051607">
    <property type="term" value="P:defense response to virus"/>
    <property type="evidence" value="ECO:0007669"/>
    <property type="project" value="UniProtKB-KW"/>
</dbReference>
<evidence type="ECO:0000256" key="1">
    <source>
        <dbReference type="ARBA" id="ARBA00004496"/>
    </source>
</evidence>
<dbReference type="InterPro" id="IPR023101">
    <property type="entry name" value="AF1862-like_dom_sf"/>
</dbReference>
<dbReference type="EMBL" id="CP004885">
    <property type="protein sequence ID" value="AGX86923.1"/>
    <property type="molecule type" value="Genomic_DNA"/>
</dbReference>
<keyword evidence="4" id="KW-0051">Antiviral defense</keyword>
<comment type="similarity">
    <text evidence="2">Belongs to the CRISPR system Cmr5 family.</text>
</comment>
<feature type="compositionally biased region" description="Polar residues" evidence="6">
    <location>
        <begin position="1"/>
        <end position="37"/>
    </location>
</feature>
<dbReference type="KEGG" id="cbx:Cenrod_0817"/>
<evidence type="ECO:0000313" key="8">
    <source>
        <dbReference type="Proteomes" id="UP000017184"/>
    </source>
</evidence>
<reference evidence="7 8" key="1">
    <citation type="journal article" date="2013" name="Genome Biol.">
        <title>Genomic analysis reveals key aspects of prokaryotic symbiosis in the phototrophic consortium "Chlorochromatium aggregatum".</title>
        <authorList>
            <person name="Liu Z."/>
            <person name="Muller J."/>
            <person name="Li T."/>
            <person name="Alvey R.M."/>
            <person name="Vogl K."/>
            <person name="Frigaard N.U."/>
            <person name="Rockwell N.C."/>
            <person name="Boyd E.S."/>
            <person name="Tomsho L.P."/>
            <person name="Schuster S.C."/>
            <person name="Henke P."/>
            <person name="Rohde M."/>
            <person name="Overmann J."/>
            <person name="Bryant D.A."/>
        </authorList>
    </citation>
    <scope>NUCLEOTIDE SEQUENCE [LARGE SCALE GENOMIC DNA]</scope>
    <source>
        <strain evidence="7">CR</strain>
    </source>
</reference>
<dbReference type="InterPro" id="IPR010160">
    <property type="entry name" value="CRISPR-assoc_prot_Cmr5"/>
</dbReference>
<keyword evidence="8" id="KW-1185">Reference proteome</keyword>
<evidence type="ECO:0000256" key="6">
    <source>
        <dbReference type="SAM" id="MobiDB-lite"/>
    </source>
</evidence>
<dbReference type="RefSeq" id="WP_022771743.1">
    <property type="nucleotide sequence ID" value="NC_022576.1"/>
</dbReference>